<dbReference type="PANTHER" id="PTHR33121">
    <property type="entry name" value="CYCLIC DI-GMP PHOSPHODIESTERASE PDEF"/>
    <property type="match status" value="1"/>
</dbReference>
<dbReference type="SMART" id="SM00052">
    <property type="entry name" value="EAL"/>
    <property type="match status" value="1"/>
</dbReference>
<dbReference type="InterPro" id="IPR050706">
    <property type="entry name" value="Cyclic-di-GMP_PDE-like"/>
</dbReference>
<reference evidence="3" key="1">
    <citation type="submission" date="2023-01" db="EMBL/GenBank/DDBJ databases">
        <title>Human gut microbiome strain richness.</title>
        <authorList>
            <person name="Chen-Liaw A."/>
        </authorList>
    </citation>
    <scope>NUCLEOTIDE SEQUENCE</scope>
    <source>
        <strain evidence="3">1001217st2_G6_1001217B_191108</strain>
    </source>
</reference>
<evidence type="ECO:0000313" key="3">
    <source>
        <dbReference type="EMBL" id="MDB7083989.1"/>
    </source>
</evidence>
<evidence type="ECO:0000259" key="2">
    <source>
        <dbReference type="PROSITE" id="PS50887"/>
    </source>
</evidence>
<dbReference type="RefSeq" id="WP_272018871.1">
    <property type="nucleotide sequence ID" value="NZ_JAQLKE010000012.1"/>
</dbReference>
<evidence type="ECO:0000259" key="1">
    <source>
        <dbReference type="PROSITE" id="PS50883"/>
    </source>
</evidence>
<dbReference type="InterPro" id="IPR000160">
    <property type="entry name" value="GGDEF_dom"/>
</dbReference>
<organism evidence="3 4">
    <name type="scientific">Thomasclavelia ramosa</name>
    <dbReference type="NCBI Taxonomy" id="1547"/>
    <lineage>
        <taxon>Bacteria</taxon>
        <taxon>Bacillati</taxon>
        <taxon>Bacillota</taxon>
        <taxon>Erysipelotrichia</taxon>
        <taxon>Erysipelotrichales</taxon>
        <taxon>Coprobacillaceae</taxon>
        <taxon>Thomasclavelia</taxon>
    </lineage>
</organism>
<protein>
    <submittedName>
        <fullName evidence="3">Bifunctional diguanylate cyclase/phosphodiesterase</fullName>
    </submittedName>
</protein>
<dbReference type="SMART" id="SM00267">
    <property type="entry name" value="GGDEF"/>
    <property type="match status" value="1"/>
</dbReference>
<dbReference type="NCBIfam" id="TIGR00254">
    <property type="entry name" value="GGDEF"/>
    <property type="match status" value="1"/>
</dbReference>
<dbReference type="EMBL" id="JAQLKE010000012">
    <property type="protein sequence ID" value="MDB7083989.1"/>
    <property type="molecule type" value="Genomic_DNA"/>
</dbReference>
<proteinExistence type="predicted"/>
<dbReference type="Gene3D" id="3.30.70.270">
    <property type="match status" value="1"/>
</dbReference>
<dbReference type="Proteomes" id="UP001211987">
    <property type="component" value="Unassembled WGS sequence"/>
</dbReference>
<dbReference type="CDD" id="cd01949">
    <property type="entry name" value="GGDEF"/>
    <property type="match status" value="1"/>
</dbReference>
<dbReference type="GO" id="GO:0071111">
    <property type="term" value="F:cyclic-guanylate-specific phosphodiesterase activity"/>
    <property type="evidence" value="ECO:0007669"/>
    <property type="project" value="InterPro"/>
</dbReference>
<dbReference type="InterPro" id="IPR043128">
    <property type="entry name" value="Rev_trsase/Diguanyl_cyclase"/>
</dbReference>
<accession>A0AB35IN15</accession>
<feature type="domain" description="GGDEF" evidence="2">
    <location>
        <begin position="78"/>
        <end position="207"/>
    </location>
</feature>
<dbReference type="InterPro" id="IPR029787">
    <property type="entry name" value="Nucleotide_cyclase"/>
</dbReference>
<dbReference type="InterPro" id="IPR001633">
    <property type="entry name" value="EAL_dom"/>
</dbReference>
<dbReference type="PROSITE" id="PS50883">
    <property type="entry name" value="EAL"/>
    <property type="match status" value="1"/>
</dbReference>
<feature type="domain" description="EAL" evidence="1">
    <location>
        <begin position="215"/>
        <end position="467"/>
    </location>
</feature>
<gene>
    <name evidence="3" type="ORF">PM738_09265</name>
</gene>
<dbReference type="PANTHER" id="PTHR33121:SF70">
    <property type="entry name" value="SIGNALING PROTEIN YKOW"/>
    <property type="match status" value="1"/>
</dbReference>
<evidence type="ECO:0000313" key="4">
    <source>
        <dbReference type="Proteomes" id="UP001211987"/>
    </source>
</evidence>
<dbReference type="Pfam" id="PF00990">
    <property type="entry name" value="GGDEF"/>
    <property type="match status" value="1"/>
</dbReference>
<dbReference type="Gene3D" id="3.20.20.450">
    <property type="entry name" value="EAL domain"/>
    <property type="match status" value="1"/>
</dbReference>
<dbReference type="InterPro" id="IPR035919">
    <property type="entry name" value="EAL_sf"/>
</dbReference>
<name>A0AB35IN15_9FIRM</name>
<dbReference type="AlphaFoldDB" id="A0AB35IN15"/>
<dbReference type="PROSITE" id="PS50887">
    <property type="entry name" value="GGDEF"/>
    <property type="match status" value="1"/>
</dbReference>
<dbReference type="CDD" id="cd01948">
    <property type="entry name" value="EAL"/>
    <property type="match status" value="1"/>
</dbReference>
<dbReference type="SUPFAM" id="SSF141868">
    <property type="entry name" value="EAL domain-like"/>
    <property type="match status" value="1"/>
</dbReference>
<sequence>MEQNGELAGYLGVDNPPPDKIINIASLLQTLCYFVSLALQHAESQKKLSYLSYHDNSTTFYNRNRYIKDTQKLFNMDTSLGIIYLDVNGLKDVNAQFGHEVGDALLVECARRMKMVFKKADFYRIGGDEFIIIIIIICQSIKKESFEKRVKELSESFSKKPVCQVAIGTQWTNAVGNINEMIAEADARMYENKKEFYHKHMISRRYRHHSDEMLHLTNIDYLESEIENGHFVVYLQPKILCEDRSCVGAEALIRYCDNAGTLIPPLFFLPLLEGVELVDLIDFFVLDTVCQKIKYWLDKEMKIIPLSINFSIESLRGKSFVERILEICKKYQIPTKYIEIEITERVHDEKNFEIKTVISKLRSAGFIVAIDDFGTEYANLALLSDAEFDILKLDKSLISNVALNPRTNIIMEYISKICHRLGVDMIAEGIESEEQFFTLCSYGVETVQGYLFSKPLAINVFEEKYLS</sequence>
<dbReference type="SUPFAM" id="SSF55073">
    <property type="entry name" value="Nucleotide cyclase"/>
    <property type="match status" value="1"/>
</dbReference>
<comment type="caution">
    <text evidence="3">The sequence shown here is derived from an EMBL/GenBank/DDBJ whole genome shotgun (WGS) entry which is preliminary data.</text>
</comment>
<dbReference type="Pfam" id="PF00563">
    <property type="entry name" value="EAL"/>
    <property type="match status" value="1"/>
</dbReference>